<sequence length="83" mass="8956">MAKMLIDIDEETLAAAQEALGTRTKKETVNTALAETAARIRRAKALAEARRLIAEGALDMAVLSDKTNYRASHPRQEASGSDT</sequence>
<evidence type="ECO:0000313" key="2">
    <source>
        <dbReference type="Proteomes" id="UP000538929"/>
    </source>
</evidence>
<dbReference type="AlphaFoldDB" id="A0A7W3TBF0"/>
<proteinExistence type="predicted"/>
<accession>A0A7W3TBF0</accession>
<gene>
    <name evidence="1" type="ORF">FNQ90_05410</name>
</gene>
<dbReference type="Proteomes" id="UP000538929">
    <property type="component" value="Unassembled WGS sequence"/>
</dbReference>
<dbReference type="InterPro" id="IPR019239">
    <property type="entry name" value="VapB_antitoxin"/>
</dbReference>
<reference evidence="2" key="1">
    <citation type="submission" date="2019-10" db="EMBL/GenBank/DDBJ databases">
        <title>Streptomyces sp. nov., a novel actinobacterium isolated from alkaline environment.</title>
        <authorList>
            <person name="Golinska P."/>
        </authorList>
    </citation>
    <scope>NUCLEOTIDE SEQUENCE [LARGE SCALE GENOMIC DNA]</scope>
    <source>
        <strain evidence="2">DSM 42118</strain>
    </source>
</reference>
<name>A0A7W3TBF0_9ACTN</name>
<keyword evidence="2" id="KW-1185">Reference proteome</keyword>
<evidence type="ECO:0000313" key="1">
    <source>
        <dbReference type="EMBL" id="MBB0243560.1"/>
    </source>
</evidence>
<comment type="caution">
    <text evidence="1">The sequence shown here is derived from an EMBL/GenBank/DDBJ whole genome shotgun (WGS) entry which is preliminary data.</text>
</comment>
<dbReference type="Pfam" id="PF09957">
    <property type="entry name" value="VapB_antitoxin"/>
    <property type="match status" value="1"/>
</dbReference>
<dbReference type="EMBL" id="VKHT01000091">
    <property type="protein sequence ID" value="MBB0243560.1"/>
    <property type="molecule type" value="Genomic_DNA"/>
</dbReference>
<protein>
    <submittedName>
        <fullName evidence="1">Type II toxin-antitoxin system VapB family antitoxin</fullName>
    </submittedName>
</protein>
<organism evidence="1 2">
    <name type="scientific">Streptomyces alkaliphilus</name>
    <dbReference type="NCBI Taxonomy" id="1472722"/>
    <lineage>
        <taxon>Bacteria</taxon>
        <taxon>Bacillati</taxon>
        <taxon>Actinomycetota</taxon>
        <taxon>Actinomycetes</taxon>
        <taxon>Kitasatosporales</taxon>
        <taxon>Streptomycetaceae</taxon>
        <taxon>Streptomyces</taxon>
    </lineage>
</organism>
<dbReference type="RefSeq" id="WP_182605214.1">
    <property type="nucleotide sequence ID" value="NZ_VKHT01000091.1"/>
</dbReference>